<dbReference type="EMBL" id="LT622862">
    <property type="protein sequence ID" value="SCW21109.1"/>
    <property type="molecule type" value="Genomic_DNA"/>
</dbReference>
<evidence type="ECO:0000256" key="2">
    <source>
        <dbReference type="ARBA" id="ARBA00022528"/>
    </source>
</evidence>
<gene>
    <name evidence="5" type="primary">ORF_2</name>
    <name evidence="4" type="ORF">BQ776_81</name>
    <name evidence="5" type="ORF">J0165_81</name>
</gene>
<evidence type="ECO:0000256" key="1">
    <source>
        <dbReference type="ARBA" id="ARBA00004229"/>
    </source>
</evidence>
<dbReference type="GO" id="GO:0009507">
    <property type="term" value="C:chloroplast"/>
    <property type="evidence" value="ECO:0007669"/>
    <property type="project" value="UniProtKB-SubCell"/>
</dbReference>
<geneLocation type="chloroplast" evidence="5"/>
<proteinExistence type="predicted"/>
<dbReference type="AlphaFoldDB" id="A0A1G4NZM7"/>
<evidence type="ECO:0000256" key="3">
    <source>
        <dbReference type="ARBA" id="ARBA00022640"/>
    </source>
</evidence>
<sequence>MPLISYLHTSHYSFTYKALETSNHFSENTILFIKNSNCDLPSKHSLQSRKLIVAAESFYRFSKLQENKSKLFQELLDKYWRQTIFLSNASPIAKKYSALLAKQEGMLLKNNKKKFMANLSKALQNGQIYADIDNSNSVDNFNLPNRSIRYVWSKNLNIRLPKYLNGLWTNRRYPDFPNTSQKNLLTKLANNNCPVFVLVNGLNQIVVSEPSNQIPHQNDVFHKVYMWYYDRFLWKEDINSVYQGWFFVNSQDAEEYANFIKSRYPRSSHHNGLSVVPTSLYSYYRLNRIAPPRTEFRLFPDLEEVGKLVTSSKYRKGLNFDKKQTYGRNYFQGQPIYFIDSIHSVNRKTRLKSHTDYCYEIPGDTSNKKYTGVFFNKTVAIDAWSHFRNVNPDLKLPVKPKLSVYNLEDFLRDNEYGKDIKEKNLLFVPSKEGYEHVKSISMNQAENSNIFNKRLKLYKFTLSLWIQRLVCSLTSSQPPNW</sequence>
<evidence type="ECO:0000313" key="4">
    <source>
        <dbReference type="EMBL" id="SCW21109.1"/>
    </source>
</evidence>
<comment type="subcellular location">
    <subcellularLocation>
        <location evidence="1">Plastid</location>
        <location evidence="1">Chloroplast</location>
    </subcellularLocation>
</comment>
<dbReference type="PANTHER" id="PTHR33926:SF4">
    <property type="entry name" value="PROTEIN TIC 22, CHLOROPLASTIC"/>
    <property type="match status" value="1"/>
</dbReference>
<dbReference type="GO" id="GO:0015031">
    <property type="term" value="P:protein transport"/>
    <property type="evidence" value="ECO:0007669"/>
    <property type="project" value="InterPro"/>
</dbReference>
<keyword evidence="3 5" id="KW-0934">Plastid</keyword>
<dbReference type="RefSeq" id="YP_009312855.1">
    <property type="nucleotide sequence ID" value="NC_031654.1"/>
</dbReference>
<name>A0A1G4NZM7_9FLOR</name>
<evidence type="ECO:0000313" key="5">
    <source>
        <dbReference type="EMBL" id="SCW23969.1"/>
    </source>
</evidence>
<reference evidence="4" key="1">
    <citation type="submission" date="2016-08" db="EMBL/GenBank/DDBJ databases">
        <authorList>
            <person name="Seilhamer J.J."/>
        </authorList>
    </citation>
    <scope>NUCLEOTIDE SEQUENCE</scope>
    <source>
        <strain evidence="4">J.0165</strain>
    </source>
</reference>
<reference evidence="5" key="3">
    <citation type="submission" date="2016-10" db="EMBL/GenBank/DDBJ databases">
        <authorList>
            <person name="de Groot N.N."/>
        </authorList>
    </citation>
    <scope>NUCLEOTIDE SEQUENCE</scope>
    <source>
        <strain evidence="5">J.0165</strain>
    </source>
</reference>
<accession>A0A1G4NZM7</accession>
<keyword evidence="2 5" id="KW-0150">Chloroplast</keyword>
<dbReference type="EMBL" id="LT622876">
    <property type="protein sequence ID" value="SCW23969.1"/>
    <property type="molecule type" value="Genomic_DNA"/>
</dbReference>
<dbReference type="InterPro" id="IPR007378">
    <property type="entry name" value="Tic22-like"/>
</dbReference>
<organism evidence="5">
    <name type="scientific">Helminthora furcellata</name>
    <dbReference type="NCBI Taxonomy" id="1884666"/>
    <lineage>
        <taxon>Eukaryota</taxon>
        <taxon>Rhodophyta</taxon>
        <taxon>Florideophyceae</taxon>
        <taxon>Nemaliophycidae</taxon>
        <taxon>Nemaliales</taxon>
        <taxon>Liagoraceae</taxon>
        <taxon>Helminthora</taxon>
    </lineage>
</organism>
<reference evidence="5" key="2">
    <citation type="submission" date="2016-10" db="EMBL/GenBank/DDBJ databases">
        <title>Chloroplast genomes as a tool to resolve red algal phylogenies: a case study in the Nemaliales.</title>
        <authorList>
            <person name="Costa J.F."/>
            <person name="Lin S.M."/>
            <person name="Macaya E.C."/>
            <person name="Fernandez-Garcia C."/>
            <person name="Verbruggen H."/>
        </authorList>
    </citation>
    <scope>NUCLEOTIDE SEQUENCE</scope>
    <source>
        <strain evidence="5">J.0165</strain>
    </source>
</reference>
<protein>
    <submittedName>
        <fullName evidence="5">Uncharacterized protein</fullName>
    </submittedName>
</protein>
<dbReference type="GeneID" id="30001570"/>
<dbReference type="PANTHER" id="PTHR33926">
    <property type="entry name" value="PROTEIN TIC 22, CHLOROPLASTIC"/>
    <property type="match status" value="1"/>
</dbReference>